<feature type="compositionally biased region" description="Basic and acidic residues" evidence="1">
    <location>
        <begin position="358"/>
        <end position="375"/>
    </location>
</feature>
<proteinExistence type="predicted"/>
<protein>
    <submittedName>
        <fullName evidence="2">Uncharacterized protein</fullName>
    </submittedName>
</protein>
<feature type="compositionally biased region" description="Basic and acidic residues" evidence="1">
    <location>
        <begin position="267"/>
        <end position="278"/>
    </location>
</feature>
<feature type="region of interest" description="Disordered" evidence="1">
    <location>
        <begin position="16"/>
        <end position="35"/>
    </location>
</feature>
<feature type="region of interest" description="Disordered" evidence="1">
    <location>
        <begin position="267"/>
        <end position="305"/>
    </location>
</feature>
<dbReference type="InterPro" id="IPR009000">
    <property type="entry name" value="Transl_B-barrel_sf"/>
</dbReference>
<dbReference type="EMBL" id="JAHYIQ010000009">
    <property type="protein sequence ID" value="KAK1129273.1"/>
    <property type="molecule type" value="Genomic_DNA"/>
</dbReference>
<evidence type="ECO:0000313" key="3">
    <source>
        <dbReference type="Proteomes" id="UP001177670"/>
    </source>
</evidence>
<accession>A0AA40G2G5</accession>
<dbReference type="SUPFAM" id="SSF50447">
    <property type="entry name" value="Translation proteins"/>
    <property type="match status" value="1"/>
</dbReference>
<dbReference type="AlphaFoldDB" id="A0AA40G2G5"/>
<comment type="caution">
    <text evidence="2">The sequence shown here is derived from an EMBL/GenBank/DDBJ whole genome shotgun (WGS) entry which is preliminary data.</text>
</comment>
<sequence length="375" mass="42585">MKRTYVGQAYLRLERLPSDKRPEGSQRRFHESYRQAGRPKDGMWLVTRAFRPRVISQRRVKIKFREKPEDHRVYDGPQDPATYVSAYLPTRFTDPSPVFTAKTVPTSESALTTRNAQVLGFLSTSGRRKECIGGAIPTQKETHADRGWIKDTFVELGVVTSIEYNHKPVESARKGQEVCVKIEPIPGEAPKMFGRHFDEKDFVVSKKVQPACVALSVPRGYTLLLEISRTRVVDRASGYIGKRVRKGFTGGEDPLLFVQRCTVSDKGWREGKGTSRREDEDETTKRKRDREREAKNSTVDESCDKQTEYRRLQGILQGRFGEDRLAADGRTEKALPDTLGHARLGENVDVPTTVSPASEHRNEDHDQRGEARKPS</sequence>
<gene>
    <name evidence="2" type="ORF">K0M31_020401</name>
</gene>
<evidence type="ECO:0000256" key="1">
    <source>
        <dbReference type="SAM" id="MobiDB-lite"/>
    </source>
</evidence>
<evidence type="ECO:0000313" key="2">
    <source>
        <dbReference type="EMBL" id="KAK1129273.1"/>
    </source>
</evidence>
<dbReference type="Proteomes" id="UP001177670">
    <property type="component" value="Unassembled WGS sequence"/>
</dbReference>
<feature type="region of interest" description="Disordered" evidence="1">
    <location>
        <begin position="327"/>
        <end position="375"/>
    </location>
</feature>
<organism evidence="2 3">
    <name type="scientific">Melipona bicolor</name>
    <dbReference type="NCBI Taxonomy" id="60889"/>
    <lineage>
        <taxon>Eukaryota</taxon>
        <taxon>Metazoa</taxon>
        <taxon>Ecdysozoa</taxon>
        <taxon>Arthropoda</taxon>
        <taxon>Hexapoda</taxon>
        <taxon>Insecta</taxon>
        <taxon>Pterygota</taxon>
        <taxon>Neoptera</taxon>
        <taxon>Endopterygota</taxon>
        <taxon>Hymenoptera</taxon>
        <taxon>Apocrita</taxon>
        <taxon>Aculeata</taxon>
        <taxon>Apoidea</taxon>
        <taxon>Anthophila</taxon>
        <taxon>Apidae</taxon>
        <taxon>Melipona</taxon>
    </lineage>
</organism>
<keyword evidence="3" id="KW-1185">Reference proteome</keyword>
<name>A0AA40G2G5_9HYME</name>
<dbReference type="Gene3D" id="2.40.30.10">
    <property type="entry name" value="Translation factors"/>
    <property type="match status" value="1"/>
</dbReference>
<reference evidence="2" key="1">
    <citation type="submission" date="2021-10" db="EMBL/GenBank/DDBJ databases">
        <title>Melipona bicolor Genome sequencing and assembly.</title>
        <authorList>
            <person name="Araujo N.S."/>
            <person name="Arias M.C."/>
        </authorList>
    </citation>
    <scope>NUCLEOTIDE SEQUENCE</scope>
    <source>
        <strain evidence="2">USP_2M_L1-L4_2017</strain>
        <tissue evidence="2">Whole body</tissue>
    </source>
</reference>